<evidence type="ECO:0000256" key="1">
    <source>
        <dbReference type="SAM" id="Phobius"/>
    </source>
</evidence>
<comment type="caution">
    <text evidence="2">The sequence shown here is derived from an EMBL/GenBank/DDBJ whole genome shotgun (WGS) entry which is preliminary data.</text>
</comment>
<proteinExistence type="predicted"/>
<organism evidence="2 3">
    <name type="scientific">Stephania japonica</name>
    <dbReference type="NCBI Taxonomy" id="461633"/>
    <lineage>
        <taxon>Eukaryota</taxon>
        <taxon>Viridiplantae</taxon>
        <taxon>Streptophyta</taxon>
        <taxon>Embryophyta</taxon>
        <taxon>Tracheophyta</taxon>
        <taxon>Spermatophyta</taxon>
        <taxon>Magnoliopsida</taxon>
        <taxon>Ranunculales</taxon>
        <taxon>Menispermaceae</taxon>
        <taxon>Menispermoideae</taxon>
        <taxon>Cissampelideae</taxon>
        <taxon>Stephania</taxon>
    </lineage>
</organism>
<name>A0AAP0I671_9MAGN</name>
<feature type="transmembrane region" description="Helical" evidence="1">
    <location>
        <begin position="181"/>
        <end position="201"/>
    </location>
</feature>
<dbReference type="EMBL" id="JBBNAE010000007">
    <property type="protein sequence ID" value="KAK9109335.1"/>
    <property type="molecule type" value="Genomic_DNA"/>
</dbReference>
<sequence length="225" mass="26255">MGGDIKIWLLRVKDINDEFEWVEKHTVRLQRIIDKNWNIFSNICKNIKKRRKAAKVLARLYYIKPLPYSGGELVWFSINTINEMQIEQRVMVFNMRTRMLKTICDDVEIRLPLREKLILLVSVLKSEKISYFKRFFLVCLSSPSLNLNSCAKNGTTYSFDRFFASSLNNSLRRAPTKPTPVFSLLVLFVFFISIVYLVLLMDLFNNGSLIPASNNSNQATRVRND</sequence>
<protein>
    <submittedName>
        <fullName evidence="2">Uncharacterized protein</fullName>
    </submittedName>
</protein>
<keyword evidence="1" id="KW-0472">Membrane</keyword>
<evidence type="ECO:0000313" key="2">
    <source>
        <dbReference type="EMBL" id="KAK9109335.1"/>
    </source>
</evidence>
<keyword evidence="3" id="KW-1185">Reference proteome</keyword>
<keyword evidence="1" id="KW-1133">Transmembrane helix</keyword>
<reference evidence="2 3" key="1">
    <citation type="submission" date="2024-01" db="EMBL/GenBank/DDBJ databases">
        <title>Genome assemblies of Stephania.</title>
        <authorList>
            <person name="Yang L."/>
        </authorList>
    </citation>
    <scope>NUCLEOTIDE SEQUENCE [LARGE SCALE GENOMIC DNA]</scope>
    <source>
        <strain evidence="2">QJT</strain>
        <tissue evidence="2">Leaf</tissue>
    </source>
</reference>
<dbReference type="AlphaFoldDB" id="A0AAP0I671"/>
<evidence type="ECO:0000313" key="3">
    <source>
        <dbReference type="Proteomes" id="UP001417504"/>
    </source>
</evidence>
<gene>
    <name evidence="2" type="ORF">Sjap_017395</name>
</gene>
<keyword evidence="1" id="KW-0812">Transmembrane</keyword>
<dbReference type="Proteomes" id="UP001417504">
    <property type="component" value="Unassembled WGS sequence"/>
</dbReference>
<accession>A0AAP0I671</accession>